<proteinExistence type="predicted"/>
<feature type="transmembrane region" description="Helical" evidence="1">
    <location>
        <begin position="40"/>
        <end position="60"/>
    </location>
</feature>
<evidence type="ECO:0000313" key="3">
    <source>
        <dbReference type="Proteomes" id="UP000242447"/>
    </source>
</evidence>
<keyword evidence="1" id="KW-0812">Transmembrane</keyword>
<dbReference type="RefSeq" id="WP_085786494.1">
    <property type="nucleotide sequence ID" value="NZ_CP019937.1"/>
</dbReference>
<gene>
    <name evidence="2" type="ORF">BVG79_01702</name>
</gene>
<sequence>MNAAPLARILLRYIAAAMITYGLAPREGAMLIANDPELADLLAIALGAIIAAAAEGYYALAKRFGWRT</sequence>
<keyword evidence="1" id="KW-0472">Membrane</keyword>
<reference evidence="2 3" key="1">
    <citation type="submission" date="2017-02" db="EMBL/GenBank/DDBJ databases">
        <title>Ketogulonicigenium robustum SPU B003 Genome sequencing and assembly.</title>
        <authorList>
            <person name="Li Y."/>
            <person name="Liu L."/>
            <person name="Wang C."/>
            <person name="Zhang M."/>
            <person name="Zhang T."/>
            <person name="Zhang Y."/>
        </authorList>
    </citation>
    <scope>NUCLEOTIDE SEQUENCE [LARGE SCALE GENOMIC DNA]</scope>
    <source>
        <strain evidence="2 3">SPU_B003</strain>
    </source>
</reference>
<dbReference type="EMBL" id="CP019937">
    <property type="protein sequence ID" value="ARO15046.1"/>
    <property type="molecule type" value="Genomic_DNA"/>
</dbReference>
<evidence type="ECO:0000313" key="2">
    <source>
        <dbReference type="EMBL" id="ARO15046.1"/>
    </source>
</evidence>
<name>A0A1W6P0K3_9RHOB</name>
<dbReference type="KEGG" id="kro:BVG79_01702"/>
<evidence type="ECO:0000256" key="1">
    <source>
        <dbReference type="SAM" id="Phobius"/>
    </source>
</evidence>
<dbReference type="AlphaFoldDB" id="A0A1W6P0K3"/>
<keyword evidence="3" id="KW-1185">Reference proteome</keyword>
<dbReference type="Proteomes" id="UP000242447">
    <property type="component" value="Chromosome"/>
</dbReference>
<dbReference type="STRING" id="92947.BVG79_01702"/>
<organism evidence="2 3">
    <name type="scientific">Ketogulonicigenium robustum</name>
    <dbReference type="NCBI Taxonomy" id="92947"/>
    <lineage>
        <taxon>Bacteria</taxon>
        <taxon>Pseudomonadati</taxon>
        <taxon>Pseudomonadota</taxon>
        <taxon>Alphaproteobacteria</taxon>
        <taxon>Rhodobacterales</taxon>
        <taxon>Roseobacteraceae</taxon>
        <taxon>Ketogulonicigenium</taxon>
    </lineage>
</organism>
<keyword evidence="1" id="KW-1133">Transmembrane helix</keyword>
<accession>A0A1W6P0K3</accession>
<protein>
    <submittedName>
        <fullName evidence="2">Uncharacterized protein</fullName>
    </submittedName>
</protein>